<organism evidence="1 2">
    <name type="scientific">Roseofilum reptotaenium AO1-A</name>
    <dbReference type="NCBI Taxonomy" id="1925591"/>
    <lineage>
        <taxon>Bacteria</taxon>
        <taxon>Bacillati</taxon>
        <taxon>Cyanobacteriota</taxon>
        <taxon>Cyanophyceae</taxon>
        <taxon>Desertifilales</taxon>
        <taxon>Desertifilaceae</taxon>
        <taxon>Roseofilum</taxon>
    </lineage>
</organism>
<evidence type="ECO:0000313" key="1">
    <source>
        <dbReference type="EMBL" id="OJJ27358.1"/>
    </source>
</evidence>
<reference evidence="1" key="1">
    <citation type="submission" date="2016-10" db="EMBL/GenBank/DDBJ databases">
        <title>CRISPR-Cas defence system in Roseofilum reptotaenium: evidence of a bacteriophage-cyanobacterium arms race in the coral black band disease.</title>
        <authorList>
            <person name="Buerger P."/>
            <person name="Wood-Charlson E.M."/>
            <person name="Weynberg K.D."/>
            <person name="Willis B."/>
            <person name="Van Oppen M.J."/>
        </authorList>
    </citation>
    <scope>NUCLEOTIDE SEQUENCE [LARGE SCALE GENOMIC DNA]</scope>
    <source>
        <strain evidence="1">AO1-A</strain>
    </source>
</reference>
<dbReference type="InterPro" id="IPR014968">
    <property type="entry name" value="XisI"/>
</dbReference>
<dbReference type="Proteomes" id="UP000183940">
    <property type="component" value="Unassembled WGS sequence"/>
</dbReference>
<dbReference type="EMBL" id="MLAW01000002">
    <property type="protein sequence ID" value="OJJ27358.1"/>
    <property type="molecule type" value="Genomic_DNA"/>
</dbReference>
<name>A0A1L9QXF0_9CYAN</name>
<protein>
    <submittedName>
        <fullName evidence="1">XisI protein</fullName>
    </submittedName>
</protein>
<dbReference type="STRING" id="1925591.BI308_02435"/>
<accession>A0A1L9QXF0</accession>
<dbReference type="InterPro" id="IPR035943">
    <property type="entry name" value="XisI-like_sf"/>
</dbReference>
<dbReference type="Pfam" id="PF08869">
    <property type="entry name" value="XisI"/>
    <property type="match status" value="1"/>
</dbReference>
<keyword evidence="2" id="KW-1185">Reference proteome</keyword>
<sequence>MDKIETYRQIVQEILLCHSQVQPIFGEVEIGVVFDLERDRYQVVRTGWMNKRRVYGALIHIDIKDGKIWIEYDGTEVGVANELTERGIRKDRIVLAYHAPSMRPYNGFAVS</sequence>
<dbReference type="SUPFAM" id="SSF143847">
    <property type="entry name" value="XisI-like"/>
    <property type="match status" value="1"/>
</dbReference>
<gene>
    <name evidence="1" type="ORF">BI308_02435</name>
</gene>
<dbReference type="Gene3D" id="3.30.310.110">
    <property type="entry name" value="XisI-like"/>
    <property type="match status" value="1"/>
</dbReference>
<proteinExistence type="predicted"/>
<dbReference type="AlphaFoldDB" id="A0A1L9QXF0"/>
<comment type="caution">
    <text evidence="1">The sequence shown here is derived from an EMBL/GenBank/DDBJ whole genome shotgun (WGS) entry which is preliminary data.</text>
</comment>
<dbReference type="CDD" id="cd16382">
    <property type="entry name" value="XisI-like"/>
    <property type="match status" value="1"/>
</dbReference>
<evidence type="ECO:0000313" key="2">
    <source>
        <dbReference type="Proteomes" id="UP000183940"/>
    </source>
</evidence>